<comment type="subcellular location">
    <subcellularLocation>
        <location evidence="6 8">Cytoplasm</location>
    </subcellularLocation>
</comment>
<dbReference type="CDD" id="cd01428">
    <property type="entry name" value="ADK"/>
    <property type="match status" value="1"/>
</dbReference>
<comment type="function">
    <text evidence="6">Catalyzes the reversible transfer of the terminal phosphate group between ATP and AMP. Plays an important role in cellular energy homeostasis and in adenine nucleotide metabolism.</text>
</comment>
<dbReference type="GO" id="GO:0008270">
    <property type="term" value="F:zinc ion binding"/>
    <property type="evidence" value="ECO:0007669"/>
    <property type="project" value="UniProtKB-UniRule"/>
</dbReference>
<dbReference type="EMBL" id="LWSG01000011">
    <property type="protein sequence ID" value="OAS86964.1"/>
    <property type="molecule type" value="Genomic_DNA"/>
</dbReference>
<gene>
    <name evidence="6" type="primary">adk</name>
    <name evidence="10" type="ORF">A6K24_21120</name>
</gene>
<dbReference type="AlphaFoldDB" id="A0A179T032"/>
<dbReference type="PRINTS" id="PR00094">
    <property type="entry name" value="ADENYLTKNASE"/>
</dbReference>
<feature type="binding site" evidence="6">
    <location>
        <position position="160"/>
    </location>
    <ligand>
        <name>AMP</name>
        <dbReference type="ChEBI" id="CHEBI:456215"/>
    </ligand>
</feature>
<evidence type="ECO:0000256" key="7">
    <source>
        <dbReference type="RuleBase" id="RU003330"/>
    </source>
</evidence>
<organism evidence="10 11">
    <name type="scientific">Metabacillus litoralis</name>
    <dbReference type="NCBI Taxonomy" id="152268"/>
    <lineage>
        <taxon>Bacteria</taxon>
        <taxon>Bacillati</taxon>
        <taxon>Bacillota</taxon>
        <taxon>Bacilli</taxon>
        <taxon>Bacillales</taxon>
        <taxon>Bacillaceae</taxon>
        <taxon>Metabacillus</taxon>
    </lineage>
</organism>
<feature type="binding site" evidence="6">
    <location>
        <position position="199"/>
    </location>
    <ligand>
        <name>ATP</name>
        <dbReference type="ChEBI" id="CHEBI:30616"/>
    </ligand>
</feature>
<evidence type="ECO:0000256" key="2">
    <source>
        <dbReference type="ARBA" id="ARBA00022727"/>
    </source>
</evidence>
<sequence>MNLVLMGLPGAGKGTQAERIVEKYDIPHISTGDMFRAAMKEETELGLQAKSFIDKGELVPDEVTIGIVRERLGKNDCQNGFLLDGFPRTVAQADALEGILAELSKQIDYVVNIEVNKNILMERLTGRRICKDCGATYHLIFNPPGSQGECDKCGGELYQRADDNEETVANRLEVNLKQTEPLLNFYNDKGYLRNINGEQDIDKVFVDVNQLLGGLVHDHL</sequence>
<feature type="binding site" evidence="6">
    <location>
        <begin position="136"/>
        <end position="137"/>
    </location>
    <ligand>
        <name>ATP</name>
        <dbReference type="ChEBI" id="CHEBI:30616"/>
    </ligand>
</feature>
<evidence type="ECO:0000256" key="1">
    <source>
        <dbReference type="ARBA" id="ARBA00022679"/>
    </source>
</evidence>
<feature type="domain" description="Adenylate kinase active site lid" evidence="9">
    <location>
        <begin position="127"/>
        <end position="162"/>
    </location>
</feature>
<feature type="region of interest" description="LID" evidence="6">
    <location>
        <begin position="126"/>
        <end position="163"/>
    </location>
</feature>
<dbReference type="SUPFAM" id="SSF52540">
    <property type="entry name" value="P-loop containing nucleoside triphosphate hydrolases"/>
    <property type="match status" value="1"/>
</dbReference>
<feature type="binding site" evidence="6">
    <location>
        <begin position="10"/>
        <end position="15"/>
    </location>
    <ligand>
        <name>ATP</name>
        <dbReference type="ChEBI" id="CHEBI:30616"/>
    </ligand>
</feature>
<keyword evidence="3 6" id="KW-0547">Nucleotide-binding</keyword>
<keyword evidence="5 6" id="KW-0067">ATP-binding</keyword>
<comment type="catalytic activity">
    <reaction evidence="6 8">
        <text>AMP + ATP = 2 ADP</text>
        <dbReference type="Rhea" id="RHEA:12973"/>
        <dbReference type="ChEBI" id="CHEBI:30616"/>
        <dbReference type="ChEBI" id="CHEBI:456215"/>
        <dbReference type="ChEBI" id="CHEBI:456216"/>
        <dbReference type="EC" id="2.7.4.3"/>
    </reaction>
</comment>
<dbReference type="InterPro" id="IPR027417">
    <property type="entry name" value="P-loop_NTPase"/>
</dbReference>
<evidence type="ECO:0000256" key="8">
    <source>
        <dbReference type="RuleBase" id="RU003331"/>
    </source>
</evidence>
<accession>A0A179T032</accession>
<feature type="binding site" evidence="6">
    <location>
        <position position="133"/>
    </location>
    <ligand>
        <name>Zn(2+)</name>
        <dbReference type="ChEBI" id="CHEBI:29105"/>
        <note>structural</note>
    </ligand>
</feature>
<dbReference type="PROSITE" id="PS00113">
    <property type="entry name" value="ADENYLATE_KINASE"/>
    <property type="match status" value="1"/>
</dbReference>
<dbReference type="NCBIfam" id="NF011100">
    <property type="entry name" value="PRK14527.1"/>
    <property type="match status" value="1"/>
</dbReference>
<dbReference type="Pfam" id="PF05191">
    <property type="entry name" value="ADK_lid"/>
    <property type="match status" value="1"/>
</dbReference>
<feature type="binding site" evidence="6">
    <location>
        <position position="36"/>
    </location>
    <ligand>
        <name>AMP</name>
        <dbReference type="ChEBI" id="CHEBI:456215"/>
    </ligand>
</feature>
<keyword evidence="6" id="KW-0862">Zinc</keyword>
<protein>
    <recommendedName>
        <fullName evidence="6 8">Adenylate kinase</fullName>
        <shortName evidence="6">AK</shortName>
        <ecNumber evidence="6 8">2.7.4.3</ecNumber>
    </recommendedName>
    <alternativeName>
        <fullName evidence="6">ATP-AMP transphosphorylase</fullName>
    </alternativeName>
    <alternativeName>
        <fullName evidence="6">ATP:AMP phosphotransferase</fullName>
    </alternativeName>
    <alternativeName>
        <fullName evidence="6">Adenylate monophosphate kinase</fullName>
    </alternativeName>
</protein>
<comment type="similarity">
    <text evidence="6 7">Belongs to the adenylate kinase family.</text>
</comment>
<dbReference type="GO" id="GO:0005524">
    <property type="term" value="F:ATP binding"/>
    <property type="evidence" value="ECO:0007669"/>
    <property type="project" value="UniProtKB-UniRule"/>
</dbReference>
<feature type="binding site" evidence="6">
    <location>
        <position position="153"/>
    </location>
    <ligand>
        <name>Zn(2+)</name>
        <dbReference type="ChEBI" id="CHEBI:29105"/>
        <note>structural</note>
    </ligand>
</feature>
<dbReference type="PANTHER" id="PTHR23359">
    <property type="entry name" value="NUCLEOTIDE KINASE"/>
    <property type="match status" value="1"/>
</dbReference>
<feature type="binding site" evidence="6">
    <location>
        <begin position="85"/>
        <end position="88"/>
    </location>
    <ligand>
        <name>AMP</name>
        <dbReference type="ChEBI" id="CHEBI:456215"/>
    </ligand>
</feature>
<feature type="binding site" evidence="6">
    <location>
        <position position="31"/>
    </location>
    <ligand>
        <name>AMP</name>
        <dbReference type="ChEBI" id="CHEBI:456215"/>
    </ligand>
</feature>
<keyword evidence="6" id="KW-0963">Cytoplasm</keyword>
<dbReference type="Pfam" id="PF00406">
    <property type="entry name" value="ADK"/>
    <property type="match status" value="1"/>
</dbReference>
<feature type="binding site" evidence="6">
    <location>
        <position position="130"/>
    </location>
    <ligand>
        <name>Zn(2+)</name>
        <dbReference type="ChEBI" id="CHEBI:29105"/>
        <note>structural</note>
    </ligand>
</feature>
<dbReference type="EC" id="2.7.4.3" evidence="6 8"/>
<proteinExistence type="inferred from homology"/>
<evidence type="ECO:0000313" key="11">
    <source>
        <dbReference type="Proteomes" id="UP000078534"/>
    </source>
</evidence>
<feature type="region of interest" description="NMP" evidence="6">
    <location>
        <begin position="30"/>
        <end position="59"/>
    </location>
</feature>
<dbReference type="OrthoDB" id="9805030at2"/>
<comment type="caution">
    <text evidence="10">The sequence shown here is derived from an EMBL/GenBank/DDBJ whole genome shotgun (WGS) entry which is preliminary data.</text>
</comment>
<keyword evidence="1 6" id="KW-0808">Transferase</keyword>
<feature type="binding site" evidence="6">
    <location>
        <position position="171"/>
    </location>
    <ligand>
        <name>AMP</name>
        <dbReference type="ChEBI" id="CHEBI:456215"/>
    </ligand>
</feature>
<keyword evidence="4 6" id="KW-0418">Kinase</keyword>
<evidence type="ECO:0000256" key="6">
    <source>
        <dbReference type="HAMAP-Rule" id="MF_00235"/>
    </source>
</evidence>
<dbReference type="InterPro" id="IPR007862">
    <property type="entry name" value="Adenylate_kinase_lid-dom"/>
</dbReference>
<comment type="pathway">
    <text evidence="6">Purine metabolism; AMP biosynthesis via salvage pathway; AMP from ADP: step 1/1.</text>
</comment>
<feature type="binding site" evidence="6">
    <location>
        <position position="92"/>
    </location>
    <ligand>
        <name>AMP</name>
        <dbReference type="ChEBI" id="CHEBI:456215"/>
    </ligand>
</feature>
<dbReference type="InterPro" id="IPR033690">
    <property type="entry name" value="Adenylat_kinase_CS"/>
</dbReference>
<comment type="domain">
    <text evidence="6">Consists of three domains, a large central CORE domain and two small peripheral domains, NMPbind and LID, which undergo movements during catalysis. The LID domain closes over the site of phosphoryl transfer upon ATP binding. Assembling and dissambling the active center during each catalytic cycle provides an effective means to prevent ATP hydrolysis. Some bacteria have evolved a zinc-coordinating structure that stabilizes the LID domain.</text>
</comment>
<dbReference type="GO" id="GO:0005737">
    <property type="term" value="C:cytoplasm"/>
    <property type="evidence" value="ECO:0007669"/>
    <property type="project" value="UniProtKB-SubCell"/>
</dbReference>
<dbReference type="UniPathway" id="UPA00588">
    <property type="reaction ID" value="UER00649"/>
</dbReference>
<keyword evidence="2 6" id="KW-0545">Nucleotide biosynthesis</keyword>
<dbReference type="NCBIfam" id="NF001381">
    <property type="entry name" value="PRK00279.1-3"/>
    <property type="match status" value="1"/>
</dbReference>
<evidence type="ECO:0000256" key="5">
    <source>
        <dbReference type="ARBA" id="ARBA00022840"/>
    </source>
</evidence>
<feature type="binding site" evidence="6">
    <location>
        <position position="127"/>
    </location>
    <ligand>
        <name>ATP</name>
        <dbReference type="ChEBI" id="CHEBI:30616"/>
    </ligand>
</feature>
<dbReference type="GO" id="GO:0004017">
    <property type="term" value="F:AMP kinase activity"/>
    <property type="evidence" value="ECO:0007669"/>
    <property type="project" value="UniProtKB-UniRule"/>
</dbReference>
<dbReference type="RefSeq" id="WP_066330406.1">
    <property type="nucleotide sequence ID" value="NZ_LWSG01000011.1"/>
</dbReference>
<dbReference type="InterPro" id="IPR000850">
    <property type="entry name" value="Adenylat/UMP-CMP_kin"/>
</dbReference>
<name>A0A179T032_9BACI</name>
<dbReference type="InterPro" id="IPR006259">
    <property type="entry name" value="Adenyl_kin_sub"/>
</dbReference>
<dbReference type="Proteomes" id="UP000078534">
    <property type="component" value="Unassembled WGS sequence"/>
</dbReference>
<reference evidence="11" key="1">
    <citation type="submission" date="2016-04" db="EMBL/GenBank/DDBJ databases">
        <authorList>
            <person name="Lyu Z."/>
            <person name="Lyu W."/>
        </authorList>
    </citation>
    <scope>NUCLEOTIDE SEQUENCE [LARGE SCALE GENOMIC DNA]</scope>
    <source>
        <strain evidence="11">C44</strain>
    </source>
</reference>
<feature type="binding site" evidence="6">
    <location>
        <position position="150"/>
    </location>
    <ligand>
        <name>Zn(2+)</name>
        <dbReference type="ChEBI" id="CHEBI:29105"/>
        <note>structural</note>
    </ligand>
</feature>
<comment type="subunit">
    <text evidence="6 8">Monomer.</text>
</comment>
<dbReference type="STRING" id="152268.A6K24_21120"/>
<dbReference type="NCBIfam" id="TIGR01351">
    <property type="entry name" value="adk"/>
    <property type="match status" value="1"/>
</dbReference>
<feature type="binding site" evidence="6">
    <location>
        <begin position="57"/>
        <end position="59"/>
    </location>
    <ligand>
        <name>AMP</name>
        <dbReference type="ChEBI" id="CHEBI:456215"/>
    </ligand>
</feature>
<dbReference type="NCBIfam" id="NF001380">
    <property type="entry name" value="PRK00279.1-2"/>
    <property type="match status" value="1"/>
</dbReference>
<dbReference type="Gene3D" id="3.40.50.300">
    <property type="entry name" value="P-loop containing nucleotide triphosphate hydrolases"/>
    <property type="match status" value="1"/>
</dbReference>
<dbReference type="GO" id="GO:0044209">
    <property type="term" value="P:AMP salvage"/>
    <property type="evidence" value="ECO:0007669"/>
    <property type="project" value="UniProtKB-UniRule"/>
</dbReference>
<keyword evidence="6" id="KW-0479">Metal-binding</keyword>
<evidence type="ECO:0000256" key="3">
    <source>
        <dbReference type="ARBA" id="ARBA00022741"/>
    </source>
</evidence>
<dbReference type="HAMAP" id="MF_00235">
    <property type="entry name" value="Adenylate_kinase_Adk"/>
    <property type="match status" value="1"/>
</dbReference>
<keyword evidence="11" id="KW-1185">Reference proteome</keyword>
<dbReference type="FunFam" id="3.40.50.300:FF:000106">
    <property type="entry name" value="Adenylate kinase mitochondrial"/>
    <property type="match status" value="1"/>
</dbReference>
<evidence type="ECO:0000313" key="10">
    <source>
        <dbReference type="EMBL" id="OAS86964.1"/>
    </source>
</evidence>
<evidence type="ECO:0000256" key="4">
    <source>
        <dbReference type="ARBA" id="ARBA00022777"/>
    </source>
</evidence>
<evidence type="ECO:0000259" key="9">
    <source>
        <dbReference type="Pfam" id="PF05191"/>
    </source>
</evidence>